<accession>A0A0F6W4P7</accession>
<dbReference type="AlphaFoldDB" id="A0A0F6W4P7"/>
<dbReference type="Proteomes" id="UP000034883">
    <property type="component" value="Chromosome"/>
</dbReference>
<keyword evidence="3" id="KW-1185">Reference proteome</keyword>
<reference evidence="2 3" key="1">
    <citation type="submission" date="2015-03" db="EMBL/GenBank/DDBJ databases">
        <title>Genome assembly of Sandaracinus amylolyticus DSM 53668.</title>
        <authorList>
            <person name="Sharma G."/>
            <person name="Subramanian S."/>
        </authorList>
    </citation>
    <scope>NUCLEOTIDE SEQUENCE [LARGE SCALE GENOMIC DNA]</scope>
    <source>
        <strain evidence="2 3">DSM 53668</strain>
    </source>
</reference>
<dbReference type="STRING" id="927083.DB32_004479"/>
<dbReference type="EMBL" id="CP011125">
    <property type="protein sequence ID" value="AKF07330.1"/>
    <property type="molecule type" value="Genomic_DNA"/>
</dbReference>
<feature type="signal peptide" evidence="1">
    <location>
        <begin position="1"/>
        <end position="20"/>
    </location>
</feature>
<evidence type="ECO:0000313" key="3">
    <source>
        <dbReference type="Proteomes" id="UP000034883"/>
    </source>
</evidence>
<evidence type="ECO:0000313" key="2">
    <source>
        <dbReference type="EMBL" id="AKF07330.1"/>
    </source>
</evidence>
<protein>
    <submittedName>
        <fullName evidence="2">Uncharacterized protein</fullName>
    </submittedName>
</protein>
<gene>
    <name evidence="2" type="ORF">DB32_004479</name>
</gene>
<evidence type="ECO:0000256" key="1">
    <source>
        <dbReference type="SAM" id="SignalP"/>
    </source>
</evidence>
<organism evidence="2 3">
    <name type="scientific">Sandaracinus amylolyticus</name>
    <dbReference type="NCBI Taxonomy" id="927083"/>
    <lineage>
        <taxon>Bacteria</taxon>
        <taxon>Pseudomonadati</taxon>
        <taxon>Myxococcota</taxon>
        <taxon>Polyangia</taxon>
        <taxon>Polyangiales</taxon>
        <taxon>Sandaracinaceae</taxon>
        <taxon>Sandaracinus</taxon>
    </lineage>
</organism>
<feature type="chain" id="PRO_5002511163" evidence="1">
    <location>
        <begin position="21"/>
        <end position="351"/>
    </location>
</feature>
<dbReference type="KEGG" id="samy:DB32_004479"/>
<sequence>MPARSLIVATALAIHAIAGAVASAQDAPLEPAPRVELGLEGEWPDALRLAVRADLDAALRAQGLELVHAEDGAERVVATVRVTAPSDGAPACLVRIDDVITGKHVERAIDLTRVPSDGWSVAIAAGADELLRASWAELAIADAPPPAIEPPPAVEAYVEQRVVAPIVDERLAAALSPTLPRPALSLGARGAVEGYLGGLTLVGGDLTVRLYLAERVGLELGLGARVGLDEESARGVVRSWMLGGELGPVFLLVSAPSPVRLEAFVVARAGWLSFEADANGGSLARDDAGAVVMARAGLRAALAIDRSELGVALGLGVPILGREARDDRGVVVGLTGLEIHAALSFALEVLP</sequence>
<name>A0A0F6W4P7_9BACT</name>
<keyword evidence="1" id="KW-0732">Signal</keyword>
<proteinExistence type="predicted"/>